<keyword evidence="9" id="KW-1185">Reference proteome</keyword>
<evidence type="ECO:0000256" key="7">
    <source>
        <dbReference type="SAM" id="Phobius"/>
    </source>
</evidence>
<keyword evidence="3 7" id="KW-0812">Transmembrane</keyword>
<dbReference type="InterPro" id="IPR001851">
    <property type="entry name" value="ABC_transp_permease"/>
</dbReference>
<protein>
    <submittedName>
        <fullName evidence="8">Branched-chain amino acid ABC transporter permease</fullName>
    </submittedName>
</protein>
<keyword evidence="5 7" id="KW-0472">Membrane</keyword>
<accession>A0ABY4L7H6</accession>
<feature type="transmembrane region" description="Helical" evidence="7">
    <location>
        <begin position="246"/>
        <end position="270"/>
    </location>
</feature>
<dbReference type="PANTHER" id="PTHR30482">
    <property type="entry name" value="HIGH-AFFINITY BRANCHED-CHAIN AMINO ACID TRANSPORT SYSTEM PERMEASE"/>
    <property type="match status" value="1"/>
</dbReference>
<feature type="compositionally biased region" description="Pro residues" evidence="6">
    <location>
        <begin position="320"/>
        <end position="332"/>
    </location>
</feature>
<feature type="transmembrane region" description="Helical" evidence="7">
    <location>
        <begin position="12"/>
        <end position="28"/>
    </location>
</feature>
<keyword evidence="2" id="KW-1003">Cell membrane</keyword>
<feature type="transmembrane region" description="Helical" evidence="7">
    <location>
        <begin position="282"/>
        <end position="303"/>
    </location>
</feature>
<reference evidence="8 9" key="1">
    <citation type="submission" date="2020-04" db="EMBL/GenBank/DDBJ databases">
        <title>Thermobifida alba genome sequencing and assembly.</title>
        <authorList>
            <person name="Luzics S."/>
            <person name="Horvath B."/>
            <person name="Nagy I."/>
            <person name="Toth A."/>
            <person name="Nagy I."/>
            <person name="Kukolya J."/>
        </authorList>
    </citation>
    <scope>NUCLEOTIDE SEQUENCE [LARGE SCALE GENOMIC DNA]</scope>
    <source>
        <strain evidence="8 9">DSM 43795</strain>
    </source>
</reference>
<feature type="region of interest" description="Disordered" evidence="6">
    <location>
        <begin position="311"/>
        <end position="339"/>
    </location>
</feature>
<feature type="transmembrane region" description="Helical" evidence="7">
    <location>
        <begin position="111"/>
        <end position="131"/>
    </location>
</feature>
<evidence type="ECO:0000256" key="1">
    <source>
        <dbReference type="ARBA" id="ARBA00004651"/>
    </source>
</evidence>
<feature type="transmembrane region" description="Helical" evidence="7">
    <location>
        <begin position="157"/>
        <end position="177"/>
    </location>
</feature>
<dbReference type="CDD" id="cd06581">
    <property type="entry name" value="TM_PBP1_LivM_like"/>
    <property type="match status" value="1"/>
</dbReference>
<feature type="transmembrane region" description="Helical" evidence="7">
    <location>
        <begin position="84"/>
        <end position="104"/>
    </location>
</feature>
<evidence type="ECO:0000256" key="4">
    <source>
        <dbReference type="ARBA" id="ARBA00022989"/>
    </source>
</evidence>
<organism evidence="8 9">
    <name type="scientific">Thermobifida alba</name>
    <name type="common">Thermomonospora alba</name>
    <dbReference type="NCBI Taxonomy" id="53522"/>
    <lineage>
        <taxon>Bacteria</taxon>
        <taxon>Bacillati</taxon>
        <taxon>Actinomycetota</taxon>
        <taxon>Actinomycetes</taxon>
        <taxon>Streptosporangiales</taxon>
        <taxon>Nocardiopsidaceae</taxon>
        <taxon>Thermobifida</taxon>
    </lineage>
</organism>
<comment type="subcellular location">
    <subcellularLocation>
        <location evidence="1">Cell membrane</location>
        <topology evidence="1">Multi-pass membrane protein</topology>
    </subcellularLocation>
</comment>
<feature type="transmembrane region" description="Helical" evidence="7">
    <location>
        <begin position="34"/>
        <end position="52"/>
    </location>
</feature>
<keyword evidence="4 7" id="KW-1133">Transmembrane helix</keyword>
<sequence length="339" mass="35156">MNHSSLLRRQAPTAALAAGVLAITLFIHADPASLDLSITVAVFSLLALSVAASYGQAGVLSVAQAAFAALGGYATAIATTRWDLPVLAGLAAAVAVPVLVAYPLARLVSRLSHLALAIATLVFGEIVVILLREGGDLTGSYIGISAIPSLPWAEDLFSYHLFAWAVVVAVTALYANLVRTSHGRSLQTIRYDVLRARADGVNVARRTAAVFSFSAGIAGVAGWLYAHHLKYLAPESLPSALSITAILMAVVGGSRYVLGPVVGTTVLVFVQNALPSEAAQGLLYGSALVVALLAAPDGLLGLARQAWTALRGRPRRRPPSPDQAGPPTPAQPVPEEVTR</sequence>
<evidence type="ECO:0000256" key="6">
    <source>
        <dbReference type="SAM" id="MobiDB-lite"/>
    </source>
</evidence>
<dbReference type="PANTHER" id="PTHR30482:SF20">
    <property type="entry name" value="HIGH-AFFINITY BRANCHED-CHAIN AMINO ACID TRANSPORT SYSTEM PERMEASE PROTEIN LIVM"/>
    <property type="match status" value="1"/>
</dbReference>
<proteinExistence type="predicted"/>
<evidence type="ECO:0000256" key="2">
    <source>
        <dbReference type="ARBA" id="ARBA00022475"/>
    </source>
</evidence>
<name>A0ABY4L7H6_THEAE</name>
<feature type="transmembrane region" description="Helical" evidence="7">
    <location>
        <begin position="207"/>
        <end position="226"/>
    </location>
</feature>
<evidence type="ECO:0000313" key="8">
    <source>
        <dbReference type="EMBL" id="UPT23349.1"/>
    </source>
</evidence>
<dbReference type="Proteomes" id="UP000832041">
    <property type="component" value="Chromosome"/>
</dbReference>
<dbReference type="InterPro" id="IPR043428">
    <property type="entry name" value="LivM-like"/>
</dbReference>
<gene>
    <name evidence="8" type="ORF">FOF52_05575</name>
</gene>
<evidence type="ECO:0000256" key="3">
    <source>
        <dbReference type="ARBA" id="ARBA00022692"/>
    </source>
</evidence>
<dbReference type="EMBL" id="CP051627">
    <property type="protein sequence ID" value="UPT23349.1"/>
    <property type="molecule type" value="Genomic_DNA"/>
</dbReference>
<evidence type="ECO:0000256" key="5">
    <source>
        <dbReference type="ARBA" id="ARBA00023136"/>
    </source>
</evidence>
<feature type="transmembrane region" description="Helical" evidence="7">
    <location>
        <begin position="59"/>
        <end position="78"/>
    </location>
</feature>
<dbReference type="Pfam" id="PF02653">
    <property type="entry name" value="BPD_transp_2"/>
    <property type="match status" value="1"/>
</dbReference>
<evidence type="ECO:0000313" key="9">
    <source>
        <dbReference type="Proteomes" id="UP000832041"/>
    </source>
</evidence>